<sequence length="78" mass="9170">MRYRVERWEGQRCLIMNSRAELLEYLKHTPPETITDIRKIYKNGITDSVMETYFPYGGYRNKGERPAGHLVSVPPNPK</sequence>
<name>A0A174KSN4_9FIRM</name>
<gene>
    <name evidence="1" type="ORF">ERS852480_02677</name>
</gene>
<proteinExistence type="predicted"/>
<dbReference type="EMBL" id="CZAB01000022">
    <property type="protein sequence ID" value="CUP12260.1"/>
    <property type="molecule type" value="Genomic_DNA"/>
</dbReference>
<dbReference type="Proteomes" id="UP000095512">
    <property type="component" value="Unassembled WGS sequence"/>
</dbReference>
<organism evidence="1 2">
    <name type="scientific">Enterocloster clostridioformis</name>
    <dbReference type="NCBI Taxonomy" id="1531"/>
    <lineage>
        <taxon>Bacteria</taxon>
        <taxon>Bacillati</taxon>
        <taxon>Bacillota</taxon>
        <taxon>Clostridia</taxon>
        <taxon>Lachnospirales</taxon>
        <taxon>Lachnospiraceae</taxon>
        <taxon>Enterocloster</taxon>
    </lineage>
</organism>
<evidence type="ECO:0000313" key="2">
    <source>
        <dbReference type="Proteomes" id="UP000095512"/>
    </source>
</evidence>
<dbReference type="RefSeq" id="WP_044918157.1">
    <property type="nucleotide sequence ID" value="NZ_CZAB01000022.1"/>
</dbReference>
<dbReference type="AlphaFoldDB" id="A0A174KSN4"/>
<evidence type="ECO:0000313" key="1">
    <source>
        <dbReference type="EMBL" id="CUP12260.1"/>
    </source>
</evidence>
<reference evidence="1 2" key="1">
    <citation type="submission" date="2015-09" db="EMBL/GenBank/DDBJ databases">
        <authorList>
            <consortium name="Pathogen Informatics"/>
        </authorList>
    </citation>
    <scope>NUCLEOTIDE SEQUENCE [LARGE SCALE GENOMIC DNA]</scope>
    <source>
        <strain evidence="1 2">2789STDY5834865</strain>
    </source>
</reference>
<accession>A0A174KSN4</accession>
<protein>
    <submittedName>
        <fullName evidence="1">Uncharacterized protein</fullName>
    </submittedName>
</protein>